<protein>
    <submittedName>
        <fullName evidence="2">Uncharacterized protein</fullName>
    </submittedName>
</protein>
<keyword evidence="3" id="KW-1185">Reference proteome</keyword>
<feature type="compositionally biased region" description="Low complexity" evidence="1">
    <location>
        <begin position="17"/>
        <end position="31"/>
    </location>
</feature>
<name>A0A0E0L8F1_ORYPU</name>
<dbReference type="Gramene" id="OPUNC06G04520.1">
    <property type="protein sequence ID" value="OPUNC06G04520.1"/>
    <property type="gene ID" value="OPUNC06G04520"/>
</dbReference>
<feature type="compositionally biased region" description="Basic and acidic residues" evidence="1">
    <location>
        <begin position="1"/>
        <end position="10"/>
    </location>
</feature>
<dbReference type="HOGENOM" id="CLU_2458652_0_0_1"/>
<accession>A0A0E0L8F1</accession>
<proteinExistence type="predicted"/>
<dbReference type="AlphaFoldDB" id="A0A0E0L8F1"/>
<reference evidence="2" key="2">
    <citation type="submission" date="2018-05" db="EMBL/GenBank/DDBJ databases">
        <title>OpunRS2 (Oryza punctata Reference Sequence Version 2).</title>
        <authorList>
            <person name="Zhang J."/>
            <person name="Kudrna D."/>
            <person name="Lee S."/>
            <person name="Talag J."/>
            <person name="Welchert J."/>
            <person name="Wing R.A."/>
        </authorList>
    </citation>
    <scope>NUCLEOTIDE SEQUENCE [LARGE SCALE GENOMIC DNA]</scope>
</reference>
<organism evidence="2">
    <name type="scientific">Oryza punctata</name>
    <name type="common">Red rice</name>
    <dbReference type="NCBI Taxonomy" id="4537"/>
    <lineage>
        <taxon>Eukaryota</taxon>
        <taxon>Viridiplantae</taxon>
        <taxon>Streptophyta</taxon>
        <taxon>Embryophyta</taxon>
        <taxon>Tracheophyta</taxon>
        <taxon>Spermatophyta</taxon>
        <taxon>Magnoliopsida</taxon>
        <taxon>Liliopsida</taxon>
        <taxon>Poales</taxon>
        <taxon>Poaceae</taxon>
        <taxon>BOP clade</taxon>
        <taxon>Oryzoideae</taxon>
        <taxon>Oryzeae</taxon>
        <taxon>Oryzinae</taxon>
        <taxon>Oryza</taxon>
    </lineage>
</organism>
<dbReference type="EnsemblPlants" id="OPUNC06G04520.1">
    <property type="protein sequence ID" value="OPUNC06G04520.1"/>
    <property type="gene ID" value="OPUNC06G04520"/>
</dbReference>
<evidence type="ECO:0000313" key="3">
    <source>
        <dbReference type="Proteomes" id="UP000026962"/>
    </source>
</evidence>
<feature type="region of interest" description="Disordered" evidence="1">
    <location>
        <begin position="1"/>
        <end position="31"/>
    </location>
</feature>
<sequence length="89" mass="9434">MSVTEVEKRGVGPGCQRLGPSSSSSSRPARLGARCAAAARRGLATGGRGKRWRSPARLACGSGRETVKPSVSRLLISYWPLCSEVHKLL</sequence>
<evidence type="ECO:0000256" key="1">
    <source>
        <dbReference type="SAM" id="MobiDB-lite"/>
    </source>
</evidence>
<evidence type="ECO:0000313" key="2">
    <source>
        <dbReference type="EnsemblPlants" id="OPUNC06G04520.1"/>
    </source>
</evidence>
<dbReference type="Proteomes" id="UP000026962">
    <property type="component" value="Chromosome 6"/>
</dbReference>
<reference evidence="2" key="1">
    <citation type="submission" date="2015-04" db="UniProtKB">
        <authorList>
            <consortium name="EnsemblPlants"/>
        </authorList>
    </citation>
    <scope>IDENTIFICATION</scope>
</reference>